<feature type="compositionally biased region" description="Low complexity" evidence="2">
    <location>
        <begin position="15"/>
        <end position="51"/>
    </location>
</feature>
<dbReference type="PROSITE" id="PS51035">
    <property type="entry name" value="BAG"/>
    <property type="match status" value="1"/>
</dbReference>
<evidence type="ECO:0000259" key="3">
    <source>
        <dbReference type="PROSITE" id="PS51035"/>
    </source>
</evidence>
<evidence type="ECO:0000313" key="4">
    <source>
        <dbReference type="EMBL" id="EGT39450.1"/>
    </source>
</evidence>
<feature type="compositionally biased region" description="Low complexity" evidence="2">
    <location>
        <begin position="93"/>
        <end position="113"/>
    </location>
</feature>
<name>G0NXB5_CAEBE</name>
<feature type="compositionally biased region" description="Low complexity" evidence="2">
    <location>
        <begin position="67"/>
        <end position="86"/>
    </location>
</feature>
<evidence type="ECO:0000256" key="2">
    <source>
        <dbReference type="SAM" id="MobiDB-lite"/>
    </source>
</evidence>
<feature type="region of interest" description="Disordered" evidence="2">
    <location>
        <begin position="1"/>
        <end position="286"/>
    </location>
</feature>
<dbReference type="GO" id="GO:0050821">
    <property type="term" value="P:protein stabilization"/>
    <property type="evidence" value="ECO:0007669"/>
    <property type="project" value="TreeGrafter"/>
</dbReference>
<dbReference type="OrthoDB" id="6284251at2759"/>
<feature type="compositionally biased region" description="Basic and acidic residues" evidence="2">
    <location>
        <begin position="220"/>
        <end position="239"/>
    </location>
</feature>
<dbReference type="GO" id="GO:0000774">
    <property type="term" value="F:adenyl-nucleotide exchange factor activity"/>
    <property type="evidence" value="ECO:0007669"/>
    <property type="project" value="InterPro"/>
</dbReference>
<keyword evidence="5" id="KW-1185">Reference proteome</keyword>
<protein>
    <recommendedName>
        <fullName evidence="3">BAG domain-containing protein</fullName>
    </recommendedName>
</protein>
<dbReference type="PANTHER" id="PTHR12334:SF6">
    <property type="entry name" value="BAG FAMILY MOLECULAR CHAPERONE REGULATOR 2"/>
    <property type="match status" value="1"/>
</dbReference>
<dbReference type="SMART" id="SM00264">
    <property type="entry name" value="BAG"/>
    <property type="match status" value="1"/>
</dbReference>
<evidence type="ECO:0000313" key="5">
    <source>
        <dbReference type="Proteomes" id="UP000008068"/>
    </source>
</evidence>
<dbReference type="STRING" id="135651.G0NXB5"/>
<feature type="compositionally biased region" description="Polar residues" evidence="2">
    <location>
        <begin position="52"/>
        <end position="66"/>
    </location>
</feature>
<proteinExistence type="predicted"/>
<dbReference type="InterPro" id="IPR003103">
    <property type="entry name" value="BAG_domain"/>
</dbReference>
<dbReference type="Gene3D" id="1.20.58.890">
    <property type="match status" value="1"/>
</dbReference>
<gene>
    <name evidence="4" type="ORF">CAEBREN_06963</name>
</gene>
<sequence length="467" mass="52803">MPVVNIPIKILGQGNSHSRSNSSSSVDNDRQQPSQQQYQQPSQQQQQQYQQIPNVNTNNMHNNGFHSSFPSRSPIPDFPSFSSSGFGNDPEWSNFPSFPNFPSGFSNGGSNFPEFQSRFGRDGGLSPNPQMQGFRRSPTPTSTQSPTGTLRRNSQQNQAPPQQPQQHYHQQQQQQQQPPLQRQTTPPTSTKPTSRPPSRTREPKENEVPERPAVIPLNYEKIEKPLEKKGSRDSGKGDENLEENIAKITLGKNNYELRSEQETDGDPSPLTSPITEGKPKRGKKLQRNQSVVDFNAKTIVALDKIEIQVEQLRKKAAELEMEKEQILRSLGEISVHNCMFKLEECDREEIEAITDRLTTRTKTVQVVVETPRNEEQKKALEDASVMIEDVGVLIQSDIEKAKLCLQTYLNACSYEETVGATCQNFLKIIIQCAADDQKRIKRRLENLMSQIENAEKTKADLMDEESE</sequence>
<feature type="compositionally biased region" description="Low complexity" evidence="2">
    <location>
        <begin position="137"/>
        <end position="197"/>
    </location>
</feature>
<dbReference type="Proteomes" id="UP000008068">
    <property type="component" value="Unassembled WGS sequence"/>
</dbReference>
<dbReference type="HOGENOM" id="CLU_691240_0_0_1"/>
<dbReference type="PANTHER" id="PTHR12334">
    <property type="entry name" value="BAG FAMILY MOLECULAR CHAPERONE REGULATOR 2"/>
    <property type="match status" value="1"/>
</dbReference>
<feature type="domain" description="BAG" evidence="3">
    <location>
        <begin position="379"/>
        <end position="459"/>
    </location>
</feature>
<feature type="coiled-coil region" evidence="1">
    <location>
        <begin position="430"/>
        <end position="464"/>
    </location>
</feature>
<dbReference type="InterPro" id="IPR037689">
    <property type="entry name" value="BAG2"/>
</dbReference>
<dbReference type="eggNOG" id="KOG3633">
    <property type="taxonomic scope" value="Eukaryota"/>
</dbReference>
<dbReference type="GO" id="GO:0051087">
    <property type="term" value="F:protein-folding chaperone binding"/>
    <property type="evidence" value="ECO:0007669"/>
    <property type="project" value="InterPro"/>
</dbReference>
<feature type="compositionally biased region" description="Basic and acidic residues" evidence="2">
    <location>
        <begin position="199"/>
        <end position="210"/>
    </location>
</feature>
<evidence type="ECO:0000256" key="1">
    <source>
        <dbReference type="SAM" id="Coils"/>
    </source>
</evidence>
<reference evidence="5" key="1">
    <citation type="submission" date="2011-07" db="EMBL/GenBank/DDBJ databases">
        <authorList>
            <consortium name="Caenorhabditis brenneri Sequencing and Analysis Consortium"/>
            <person name="Wilson R.K."/>
        </authorList>
    </citation>
    <scope>NUCLEOTIDE SEQUENCE [LARGE SCALE GENOMIC DNA]</scope>
    <source>
        <strain evidence="5">PB2801</strain>
    </source>
</reference>
<keyword evidence="1" id="KW-0175">Coiled coil</keyword>
<dbReference type="FunCoup" id="G0NXB5">
    <property type="interactions" value="236"/>
</dbReference>
<organism evidence="5">
    <name type="scientific">Caenorhabditis brenneri</name>
    <name type="common">Nematode worm</name>
    <dbReference type="NCBI Taxonomy" id="135651"/>
    <lineage>
        <taxon>Eukaryota</taxon>
        <taxon>Metazoa</taxon>
        <taxon>Ecdysozoa</taxon>
        <taxon>Nematoda</taxon>
        <taxon>Chromadorea</taxon>
        <taxon>Rhabditida</taxon>
        <taxon>Rhabditina</taxon>
        <taxon>Rhabditomorpha</taxon>
        <taxon>Rhabditoidea</taxon>
        <taxon>Rhabditidae</taxon>
        <taxon>Peloderinae</taxon>
        <taxon>Caenorhabditis</taxon>
    </lineage>
</organism>
<dbReference type="EMBL" id="GL379970">
    <property type="protein sequence ID" value="EGT39450.1"/>
    <property type="molecule type" value="Genomic_DNA"/>
</dbReference>
<dbReference type="OMA" id="TREPKET"/>
<dbReference type="AlphaFoldDB" id="G0NXB5"/>
<dbReference type="InParanoid" id="G0NXB5"/>
<accession>G0NXB5</accession>
<feature type="coiled-coil region" evidence="1">
    <location>
        <begin position="295"/>
        <end position="329"/>
    </location>
</feature>